<evidence type="ECO:0000259" key="2">
    <source>
        <dbReference type="Pfam" id="PF00501"/>
    </source>
</evidence>
<feature type="compositionally biased region" description="Gly residues" evidence="1">
    <location>
        <begin position="153"/>
        <end position="165"/>
    </location>
</feature>
<evidence type="ECO:0000313" key="4">
    <source>
        <dbReference type="Proteomes" id="UP000319210"/>
    </source>
</evidence>
<evidence type="ECO:0000313" key="3">
    <source>
        <dbReference type="EMBL" id="GEB54221.1"/>
    </source>
</evidence>
<dbReference type="Proteomes" id="UP000319210">
    <property type="component" value="Unassembled WGS sequence"/>
</dbReference>
<reference evidence="3 4" key="1">
    <citation type="submission" date="2019-06" db="EMBL/GenBank/DDBJ databases">
        <title>Whole genome shotgun sequence of Streptomyces cacaoi subsp. cacaoi NBRC 12748.</title>
        <authorList>
            <person name="Hosoyama A."/>
            <person name="Uohara A."/>
            <person name="Ohji S."/>
            <person name="Ichikawa N."/>
        </authorList>
    </citation>
    <scope>NUCLEOTIDE SEQUENCE [LARGE SCALE GENOMIC DNA]</scope>
    <source>
        <strain evidence="3 4">NBRC 12748</strain>
    </source>
</reference>
<dbReference type="SUPFAM" id="SSF56801">
    <property type="entry name" value="Acetyl-CoA synthetase-like"/>
    <property type="match status" value="1"/>
</dbReference>
<dbReference type="Pfam" id="PF00501">
    <property type="entry name" value="AMP-binding"/>
    <property type="match status" value="1"/>
</dbReference>
<dbReference type="PANTHER" id="PTHR45527:SF1">
    <property type="entry name" value="FATTY ACID SYNTHASE"/>
    <property type="match status" value="1"/>
</dbReference>
<comment type="caution">
    <text evidence="3">The sequence shown here is derived from an EMBL/GenBank/DDBJ whole genome shotgun (WGS) entry which is preliminary data.</text>
</comment>
<keyword evidence="4" id="KW-1185">Reference proteome</keyword>
<dbReference type="EMBL" id="BJMM01000092">
    <property type="protein sequence ID" value="GEB54221.1"/>
    <property type="molecule type" value="Genomic_DNA"/>
</dbReference>
<proteinExistence type="predicted"/>
<sequence length="549" mass="58500">MTAREHLSLWGGPTKPECFLAEFRRHVAAAPDRTAVVDAGRRYTYRELAARARHVAAELAAAGVATGDRVAVSLPRGAAAVTALLGVMLRGAAYVPLDPEYPTERLQFMIDDCAPRAVIATEDTEVRYSGPVLRAGEPPAAGSGDEAAAGPGDATGGGNDGGAHGRPGEPAGASCDPVLPVYVIYTSGSTGWPKGVALTHRCVDTMVDWQVSHSPRPDLRTAQFAPLNFDVSFQEILGTLCGGGTLVIMPEELRREPGRLLHWLAEHRIERLFVPFVALQMLAVTARADTLAALSLVEVNTAGEQMVCSQDIRAMFTALPGCRLVNHYGQSESAMVTSHVLEPDPADWPHLPPIGVPLPGCEVLVDPEDPEHPHIGELLVAGHPLSEGYLGRPELTARRYTTIPRSPAGHTRAFRTGDLVELTPQGVRFLSRTDDQTKIRGVRVDLMEVDAQLLADPGIAAAATALVPSGSGHPSLRAAVVAREGRACPAESAVLDRLRAVLPEVSVPLSVTELTALPRTSSGKIDRAAVVTEITDDLRRRRRTRGGRA</sequence>
<feature type="domain" description="AMP-dependent synthetase/ligase" evidence="2">
    <location>
        <begin position="23"/>
        <end position="390"/>
    </location>
</feature>
<dbReference type="PANTHER" id="PTHR45527">
    <property type="entry name" value="NONRIBOSOMAL PEPTIDE SYNTHETASE"/>
    <property type="match status" value="1"/>
</dbReference>
<gene>
    <name evidence="3" type="ORF">SCA03_67720</name>
</gene>
<dbReference type="InterPro" id="IPR020845">
    <property type="entry name" value="AMP-binding_CS"/>
</dbReference>
<dbReference type="NCBIfam" id="TIGR01733">
    <property type="entry name" value="AA-adenyl-dom"/>
    <property type="match status" value="1"/>
</dbReference>
<dbReference type="InterPro" id="IPR010071">
    <property type="entry name" value="AA_adenyl_dom"/>
</dbReference>
<accession>A0A4Y3R961</accession>
<evidence type="ECO:0000256" key="1">
    <source>
        <dbReference type="SAM" id="MobiDB-lite"/>
    </source>
</evidence>
<dbReference type="GO" id="GO:0043041">
    <property type="term" value="P:amino acid activation for nonribosomal peptide biosynthetic process"/>
    <property type="evidence" value="ECO:0007669"/>
    <property type="project" value="TreeGrafter"/>
</dbReference>
<feature type="region of interest" description="Disordered" evidence="1">
    <location>
        <begin position="131"/>
        <end position="172"/>
    </location>
</feature>
<organism evidence="3 4">
    <name type="scientific">Streptomyces cacaoi</name>
    <dbReference type="NCBI Taxonomy" id="1898"/>
    <lineage>
        <taxon>Bacteria</taxon>
        <taxon>Bacillati</taxon>
        <taxon>Actinomycetota</taxon>
        <taxon>Actinomycetes</taxon>
        <taxon>Kitasatosporales</taxon>
        <taxon>Streptomycetaceae</taxon>
        <taxon>Streptomyces</taxon>
    </lineage>
</organism>
<dbReference type="GO" id="GO:0031177">
    <property type="term" value="F:phosphopantetheine binding"/>
    <property type="evidence" value="ECO:0007669"/>
    <property type="project" value="TreeGrafter"/>
</dbReference>
<dbReference type="InterPro" id="IPR000873">
    <property type="entry name" value="AMP-dep_synth/lig_dom"/>
</dbReference>
<name>A0A4Y3R961_STRCI</name>
<protein>
    <recommendedName>
        <fullName evidence="2">AMP-dependent synthetase/ligase domain-containing protein</fullName>
    </recommendedName>
</protein>
<dbReference type="AlphaFoldDB" id="A0A4Y3R961"/>
<dbReference type="GO" id="GO:0005829">
    <property type="term" value="C:cytosol"/>
    <property type="evidence" value="ECO:0007669"/>
    <property type="project" value="TreeGrafter"/>
</dbReference>
<dbReference type="InterPro" id="IPR045851">
    <property type="entry name" value="AMP-bd_C_sf"/>
</dbReference>
<feature type="compositionally biased region" description="Low complexity" evidence="1">
    <location>
        <begin position="135"/>
        <end position="152"/>
    </location>
</feature>
<dbReference type="Gene3D" id="2.30.38.10">
    <property type="entry name" value="Luciferase, Domain 3"/>
    <property type="match status" value="1"/>
</dbReference>
<dbReference type="Gene3D" id="3.40.50.980">
    <property type="match status" value="2"/>
</dbReference>
<dbReference type="PROSITE" id="PS00455">
    <property type="entry name" value="AMP_BINDING"/>
    <property type="match status" value="1"/>
</dbReference>
<dbReference type="GO" id="GO:0044550">
    <property type="term" value="P:secondary metabolite biosynthetic process"/>
    <property type="evidence" value="ECO:0007669"/>
    <property type="project" value="TreeGrafter"/>
</dbReference>
<dbReference type="OrthoDB" id="2472181at2"/>
<dbReference type="Gene3D" id="3.30.300.30">
    <property type="match status" value="1"/>
</dbReference>
<dbReference type="RefSeq" id="WP_086816256.1">
    <property type="nucleotide sequence ID" value="NZ_BJMM01000092.1"/>
</dbReference>